<sequence>DNLVVPCEATGTGTISYVWQHNGKNIQYDARIKLSGGNLTFTGIIPADAGKYTCLASNLYGTSISREATLQVLAAPVFTEKPYTQTTLFRGQTSTIRCTVTGGPRPVMTYTRNGGFVDTLLYNKYTVLLNGNLIIHNVDDNDAGTYMCTARNRYGSSNVSGIAIVVSATVFSKPLVKTSVRRPQNFSISCAVTKAVNYNVALYWQRNNVNITTSRATITTSGLTTTLTYVNTTLTDTGTFSCVAATFVPFVGYVPQSSSALLTVNDAPDPPFSFTYSQLISSAVVLSWLPGSPNNSPLLRFTILYRVNSVDAWRIAQDYIPVSTTFRRVTLSPFNTYRFKVVAVNAVGTSKDSAH</sequence>
<reference evidence="6 7" key="1">
    <citation type="journal article" date="2008" name="Nature">
        <title>The Trichoplax genome and the nature of placozoans.</title>
        <authorList>
            <person name="Srivastava M."/>
            <person name="Begovic E."/>
            <person name="Chapman J."/>
            <person name="Putnam N.H."/>
            <person name="Hellsten U."/>
            <person name="Kawashima T."/>
            <person name="Kuo A."/>
            <person name="Mitros T."/>
            <person name="Salamov A."/>
            <person name="Carpenter M.L."/>
            <person name="Signorovitch A.Y."/>
            <person name="Moreno M.A."/>
            <person name="Kamm K."/>
            <person name="Grimwood J."/>
            <person name="Schmutz J."/>
            <person name="Shapiro H."/>
            <person name="Grigoriev I.V."/>
            <person name="Buss L.W."/>
            <person name="Schierwater B."/>
            <person name="Dellaporta S.L."/>
            <person name="Rokhsar D.S."/>
        </authorList>
    </citation>
    <scope>NUCLEOTIDE SEQUENCE [LARGE SCALE GENOMIC DNA]</scope>
    <source>
        <strain evidence="6 7">Grell-BS-1999</strain>
    </source>
</reference>
<dbReference type="CDD" id="cd00063">
    <property type="entry name" value="FN3"/>
    <property type="match status" value="1"/>
</dbReference>
<dbReference type="EMBL" id="DS985271">
    <property type="protein sequence ID" value="EDV19556.1"/>
    <property type="molecule type" value="Genomic_DNA"/>
</dbReference>
<dbReference type="InterPro" id="IPR003961">
    <property type="entry name" value="FN3_dom"/>
</dbReference>
<dbReference type="Gene3D" id="2.60.40.10">
    <property type="entry name" value="Immunoglobulins"/>
    <property type="match status" value="4"/>
</dbReference>
<dbReference type="Pfam" id="PF00041">
    <property type="entry name" value="fn3"/>
    <property type="match status" value="1"/>
</dbReference>
<keyword evidence="3" id="KW-0393">Immunoglobulin domain</keyword>
<dbReference type="HOGENOM" id="CLU_073500_0_0_1"/>
<dbReference type="SUPFAM" id="SSF49265">
    <property type="entry name" value="Fibronectin type III"/>
    <property type="match status" value="1"/>
</dbReference>
<feature type="domain" description="Fibronectin type-III" evidence="5">
    <location>
        <begin position="270"/>
        <end position="355"/>
    </location>
</feature>
<dbReference type="SMART" id="SM00060">
    <property type="entry name" value="FN3"/>
    <property type="match status" value="1"/>
</dbReference>
<dbReference type="GO" id="GO:0016020">
    <property type="term" value="C:membrane"/>
    <property type="evidence" value="ECO:0007669"/>
    <property type="project" value="UniProtKB-SubCell"/>
</dbReference>
<feature type="non-terminal residue" evidence="6">
    <location>
        <position position="1"/>
    </location>
</feature>
<accession>B3SCK9</accession>
<dbReference type="InterPro" id="IPR007110">
    <property type="entry name" value="Ig-like_dom"/>
</dbReference>
<dbReference type="PANTHER" id="PTHR44170:SF6">
    <property type="entry name" value="CONTACTIN"/>
    <property type="match status" value="1"/>
</dbReference>
<dbReference type="SMART" id="SM00408">
    <property type="entry name" value="IGc2"/>
    <property type="match status" value="2"/>
</dbReference>
<dbReference type="CTD" id="6759200"/>
<dbReference type="InterPro" id="IPR013783">
    <property type="entry name" value="Ig-like_fold"/>
</dbReference>
<dbReference type="InterPro" id="IPR036116">
    <property type="entry name" value="FN3_sf"/>
</dbReference>
<evidence type="ECO:0000256" key="1">
    <source>
        <dbReference type="ARBA" id="ARBA00022737"/>
    </source>
</evidence>
<evidence type="ECO:0000313" key="6">
    <source>
        <dbReference type="EMBL" id="EDV19556.1"/>
    </source>
</evidence>
<dbReference type="KEGG" id="tad:TRIADDRAFT_4136"/>
<dbReference type="Proteomes" id="UP000009022">
    <property type="component" value="Unassembled WGS sequence"/>
</dbReference>
<dbReference type="InParanoid" id="B3SCK9"/>
<dbReference type="OMA" id="YLCEART"/>
<dbReference type="InterPro" id="IPR003598">
    <property type="entry name" value="Ig_sub2"/>
</dbReference>
<dbReference type="PhylomeDB" id="B3SCK9"/>
<feature type="non-terminal residue" evidence="6">
    <location>
        <position position="355"/>
    </location>
</feature>
<dbReference type="InterPro" id="IPR013151">
    <property type="entry name" value="Immunoglobulin_dom"/>
</dbReference>
<dbReference type="FunFam" id="2.60.40.10:FF:000032">
    <property type="entry name" value="palladin isoform X1"/>
    <property type="match status" value="1"/>
</dbReference>
<dbReference type="GeneID" id="6759200"/>
<dbReference type="PANTHER" id="PTHR44170">
    <property type="entry name" value="PROTEIN SIDEKICK"/>
    <property type="match status" value="1"/>
</dbReference>
<keyword evidence="2" id="KW-1015">Disulfide bond</keyword>
<keyword evidence="1" id="KW-0677">Repeat</keyword>
<dbReference type="OrthoDB" id="5982258at2759"/>
<gene>
    <name evidence="6" type="ORF">TRIADDRAFT_4136</name>
</gene>
<feature type="domain" description="Ig-like" evidence="4">
    <location>
        <begin position="1"/>
        <end position="71"/>
    </location>
</feature>
<dbReference type="AlphaFoldDB" id="B3SCK9"/>
<protein>
    <submittedName>
        <fullName evidence="6">Uncharacterized protein</fullName>
    </submittedName>
</protein>
<proteinExistence type="predicted"/>
<evidence type="ECO:0000259" key="5">
    <source>
        <dbReference type="PROSITE" id="PS50853"/>
    </source>
</evidence>
<feature type="domain" description="Ig-like" evidence="4">
    <location>
        <begin position="168"/>
        <end position="263"/>
    </location>
</feature>
<dbReference type="Pfam" id="PF13927">
    <property type="entry name" value="Ig_3"/>
    <property type="match status" value="2"/>
</dbReference>
<dbReference type="SMART" id="SM00409">
    <property type="entry name" value="IG"/>
    <property type="match status" value="3"/>
</dbReference>
<dbReference type="SUPFAM" id="SSF48726">
    <property type="entry name" value="Immunoglobulin"/>
    <property type="match status" value="3"/>
</dbReference>
<dbReference type="RefSeq" id="XP_002117988.1">
    <property type="nucleotide sequence ID" value="XM_002117952.1"/>
</dbReference>
<organism evidence="6 7">
    <name type="scientific">Trichoplax adhaerens</name>
    <name type="common">Trichoplax reptans</name>
    <dbReference type="NCBI Taxonomy" id="10228"/>
    <lineage>
        <taxon>Eukaryota</taxon>
        <taxon>Metazoa</taxon>
        <taxon>Placozoa</taxon>
        <taxon>Uniplacotomia</taxon>
        <taxon>Trichoplacea</taxon>
        <taxon>Trichoplacidae</taxon>
        <taxon>Trichoplax</taxon>
    </lineage>
</organism>
<evidence type="ECO:0000256" key="3">
    <source>
        <dbReference type="ARBA" id="ARBA00023319"/>
    </source>
</evidence>
<feature type="domain" description="Ig-like" evidence="4">
    <location>
        <begin position="76"/>
        <end position="160"/>
    </location>
</feature>
<evidence type="ECO:0000259" key="4">
    <source>
        <dbReference type="PROSITE" id="PS50835"/>
    </source>
</evidence>
<dbReference type="PROSITE" id="PS50853">
    <property type="entry name" value="FN3"/>
    <property type="match status" value="1"/>
</dbReference>
<dbReference type="InterPro" id="IPR003599">
    <property type="entry name" value="Ig_sub"/>
</dbReference>
<keyword evidence="7" id="KW-1185">Reference proteome</keyword>
<dbReference type="InterPro" id="IPR036179">
    <property type="entry name" value="Ig-like_dom_sf"/>
</dbReference>
<dbReference type="Pfam" id="PF00047">
    <property type="entry name" value="ig"/>
    <property type="match status" value="1"/>
</dbReference>
<name>B3SCK9_TRIAD</name>
<dbReference type="eggNOG" id="KOG3513">
    <property type="taxonomic scope" value="Eukaryota"/>
</dbReference>
<evidence type="ECO:0000256" key="2">
    <source>
        <dbReference type="ARBA" id="ARBA00023157"/>
    </source>
</evidence>
<evidence type="ECO:0000313" key="7">
    <source>
        <dbReference type="Proteomes" id="UP000009022"/>
    </source>
</evidence>
<dbReference type="PROSITE" id="PS50835">
    <property type="entry name" value="IG_LIKE"/>
    <property type="match status" value="3"/>
</dbReference>